<dbReference type="Pfam" id="PF01399">
    <property type="entry name" value="PCI"/>
    <property type="match status" value="1"/>
</dbReference>
<evidence type="ECO:0000256" key="3">
    <source>
        <dbReference type="SAM" id="MobiDB-lite"/>
    </source>
</evidence>
<dbReference type="PROSITE" id="PS50250">
    <property type="entry name" value="PCI"/>
    <property type="match status" value="1"/>
</dbReference>
<reference evidence="5 6" key="1">
    <citation type="submission" date="2024-03" db="EMBL/GenBank/DDBJ databases">
        <title>Aureococcus anophagefferens CCMP1851 and Kratosvirus quantuckense: Draft genome of a second virus-susceptible host strain in the model system.</title>
        <authorList>
            <person name="Chase E."/>
            <person name="Truchon A.R."/>
            <person name="Schepens W."/>
            <person name="Wilhelm S.W."/>
        </authorList>
    </citation>
    <scope>NUCLEOTIDE SEQUENCE [LARGE SCALE GENOMIC DNA]</scope>
    <source>
        <strain evidence="5 6">CCMP1851</strain>
    </source>
</reference>
<feature type="compositionally biased region" description="Basic residues" evidence="3">
    <location>
        <begin position="235"/>
        <end position="248"/>
    </location>
</feature>
<dbReference type="PANTHER" id="PTHR15350:SF5">
    <property type="entry name" value="COP9 SIGNALOSOME COMPLEX SUBUNIT 7"/>
    <property type="match status" value="1"/>
</dbReference>
<comment type="similarity">
    <text evidence="1">Belongs to the CSN7/EIF3M family. CSN7 subfamily.</text>
</comment>
<accession>A0ABR1GG32</accession>
<dbReference type="InterPro" id="IPR045237">
    <property type="entry name" value="COPS7/eIF3m"/>
</dbReference>
<organism evidence="5 6">
    <name type="scientific">Aureococcus anophagefferens</name>
    <name type="common">Harmful bloom alga</name>
    <dbReference type="NCBI Taxonomy" id="44056"/>
    <lineage>
        <taxon>Eukaryota</taxon>
        <taxon>Sar</taxon>
        <taxon>Stramenopiles</taxon>
        <taxon>Ochrophyta</taxon>
        <taxon>Pelagophyceae</taxon>
        <taxon>Pelagomonadales</taxon>
        <taxon>Pelagomonadaceae</taxon>
        <taxon>Aureococcus</taxon>
    </lineage>
</organism>
<dbReference type="Pfam" id="PF22061">
    <property type="entry name" value="CSN7_HB_subdom"/>
    <property type="match status" value="1"/>
</dbReference>
<dbReference type="InterPro" id="IPR000717">
    <property type="entry name" value="PCI_dom"/>
</dbReference>
<name>A0ABR1GG32_AURAN</name>
<dbReference type="SMART" id="SM00088">
    <property type="entry name" value="PINT"/>
    <property type="match status" value="1"/>
</dbReference>
<sequence length="248" mass="26941">MAEDGSQALEQFCLLAKSAKGRAVVGIIQQTLSSKRIYVFGELLAMPSVQALRGTEHAPHLDLLEIFAFGTYGDYRAKGDAMPPLTPAQLTKLRQLSLVSLARESAVVAYATMQEELAVDNVRDLEDAIIETIYAGLLSGKMDQMSAEFRVAKAAGRDVKLDTVGDLAAKLEAWAATAGQLSAELEENKASAKAMRDQRKDEQLALDGKIEDAKKGLKGEDLHGGAYDGMDVDRPKRRGKRTRMPFGK</sequence>
<evidence type="ECO:0000313" key="5">
    <source>
        <dbReference type="EMBL" id="KAK7254757.1"/>
    </source>
</evidence>
<gene>
    <name evidence="5" type="primary">COPS7B</name>
    <name evidence="5" type="ORF">SO694_0013106</name>
</gene>
<feature type="region of interest" description="Disordered" evidence="3">
    <location>
        <begin position="216"/>
        <end position="248"/>
    </location>
</feature>
<evidence type="ECO:0000256" key="1">
    <source>
        <dbReference type="ARBA" id="ARBA00008482"/>
    </source>
</evidence>
<dbReference type="PANTHER" id="PTHR15350">
    <property type="entry name" value="COP9 SIGNALOSOME COMPLEX SUBUNIT 7/DENDRITIC CELL PROTEIN GA17"/>
    <property type="match status" value="1"/>
</dbReference>
<evidence type="ECO:0000256" key="2">
    <source>
        <dbReference type="ARBA" id="ARBA00022790"/>
    </source>
</evidence>
<evidence type="ECO:0000313" key="6">
    <source>
        <dbReference type="Proteomes" id="UP001363151"/>
    </source>
</evidence>
<dbReference type="EMBL" id="JBBJCI010000018">
    <property type="protein sequence ID" value="KAK7254757.1"/>
    <property type="molecule type" value="Genomic_DNA"/>
</dbReference>
<protein>
    <submittedName>
        <fullName evidence="5">COP9 signalosome complex subunit</fullName>
    </submittedName>
</protein>
<keyword evidence="2" id="KW-0736">Signalosome</keyword>
<comment type="caution">
    <text evidence="5">The sequence shown here is derived from an EMBL/GenBank/DDBJ whole genome shotgun (WGS) entry which is preliminary data.</text>
</comment>
<keyword evidence="6" id="KW-1185">Reference proteome</keyword>
<feature type="domain" description="PCI" evidence="4">
    <location>
        <begin position="1"/>
        <end position="156"/>
    </location>
</feature>
<proteinExistence type="inferred from homology"/>
<dbReference type="Proteomes" id="UP001363151">
    <property type="component" value="Unassembled WGS sequence"/>
</dbReference>
<evidence type="ECO:0000259" key="4">
    <source>
        <dbReference type="PROSITE" id="PS50250"/>
    </source>
</evidence>